<dbReference type="EMBL" id="JAHOPB010000001">
    <property type="protein sequence ID" value="MBU8872828.1"/>
    <property type="molecule type" value="Genomic_DNA"/>
</dbReference>
<accession>A0ABS6IE07</accession>
<dbReference type="Proteomes" id="UP000727907">
    <property type="component" value="Unassembled WGS sequence"/>
</dbReference>
<protein>
    <submittedName>
        <fullName evidence="1">Uncharacterized protein</fullName>
    </submittedName>
</protein>
<keyword evidence="2" id="KW-1185">Reference proteome</keyword>
<dbReference type="RefSeq" id="WP_216957111.1">
    <property type="nucleotide sequence ID" value="NZ_JAHOPB010000001.1"/>
</dbReference>
<comment type="caution">
    <text evidence="1">The sequence shown here is derived from an EMBL/GenBank/DDBJ whole genome shotgun (WGS) entry which is preliminary data.</text>
</comment>
<sequence length="62" mass="7207">MATFEPRRVLRLAEAAKTPHCRAFTDLRLIGMFRPVAARDGRFVVLDQRLNDFPPRREGRDP</sequence>
<reference evidence="1 2" key="1">
    <citation type="submission" date="2021-06" db="EMBL/GenBank/DDBJ databases">
        <authorList>
            <person name="Lee D.H."/>
        </authorList>
    </citation>
    <scope>NUCLEOTIDE SEQUENCE [LARGE SCALE GENOMIC DNA]</scope>
    <source>
        <strain evidence="1 2">MMS21-HV4-11</strain>
    </source>
</reference>
<evidence type="ECO:0000313" key="2">
    <source>
        <dbReference type="Proteomes" id="UP000727907"/>
    </source>
</evidence>
<proteinExistence type="predicted"/>
<gene>
    <name evidence="1" type="ORF">KQ910_03595</name>
</gene>
<evidence type="ECO:0000313" key="1">
    <source>
        <dbReference type="EMBL" id="MBU8872828.1"/>
    </source>
</evidence>
<organism evidence="1 2">
    <name type="scientific">Reyranella humidisoli</name>
    <dbReference type="NCBI Taxonomy" id="2849149"/>
    <lineage>
        <taxon>Bacteria</taxon>
        <taxon>Pseudomonadati</taxon>
        <taxon>Pseudomonadota</taxon>
        <taxon>Alphaproteobacteria</taxon>
        <taxon>Hyphomicrobiales</taxon>
        <taxon>Reyranellaceae</taxon>
        <taxon>Reyranella</taxon>
    </lineage>
</organism>
<name>A0ABS6IE07_9HYPH</name>